<feature type="compositionally biased region" description="Polar residues" evidence="1">
    <location>
        <begin position="231"/>
        <end position="241"/>
    </location>
</feature>
<name>F4S9P7_MELLP</name>
<feature type="compositionally biased region" description="Polar residues" evidence="1">
    <location>
        <begin position="439"/>
        <end position="461"/>
    </location>
</feature>
<feature type="region of interest" description="Disordered" evidence="1">
    <location>
        <begin position="433"/>
        <end position="562"/>
    </location>
</feature>
<evidence type="ECO:0000313" key="2">
    <source>
        <dbReference type="EMBL" id="EGF98613.1"/>
    </source>
</evidence>
<gene>
    <name evidence="2" type="ORF">MELLADRAFT_113389</name>
</gene>
<feature type="region of interest" description="Disordered" evidence="1">
    <location>
        <begin position="225"/>
        <end position="252"/>
    </location>
</feature>
<dbReference type="EMBL" id="GL883172">
    <property type="protein sequence ID" value="EGF98613.1"/>
    <property type="molecule type" value="Genomic_DNA"/>
</dbReference>
<dbReference type="GeneID" id="18924963"/>
<dbReference type="InParanoid" id="F4S9P7"/>
<dbReference type="VEuPathDB" id="FungiDB:MELLADRAFT_113389"/>
<proteinExistence type="predicted"/>
<dbReference type="RefSeq" id="XP_007418109.1">
    <property type="nucleotide sequence ID" value="XM_007418047.1"/>
</dbReference>
<feature type="region of interest" description="Disordered" evidence="1">
    <location>
        <begin position="269"/>
        <end position="394"/>
    </location>
</feature>
<feature type="region of interest" description="Disordered" evidence="1">
    <location>
        <begin position="108"/>
        <end position="136"/>
    </location>
</feature>
<feature type="compositionally biased region" description="Low complexity" evidence="1">
    <location>
        <begin position="370"/>
        <end position="393"/>
    </location>
</feature>
<accession>F4S9P7</accession>
<organism evidence="3">
    <name type="scientific">Melampsora larici-populina (strain 98AG31 / pathotype 3-4-7)</name>
    <name type="common">Poplar leaf rust fungus</name>
    <dbReference type="NCBI Taxonomy" id="747676"/>
    <lineage>
        <taxon>Eukaryota</taxon>
        <taxon>Fungi</taxon>
        <taxon>Dikarya</taxon>
        <taxon>Basidiomycota</taxon>
        <taxon>Pucciniomycotina</taxon>
        <taxon>Pucciniomycetes</taxon>
        <taxon>Pucciniales</taxon>
        <taxon>Melampsoraceae</taxon>
        <taxon>Melampsora</taxon>
    </lineage>
</organism>
<dbReference type="AlphaFoldDB" id="F4S9P7"/>
<dbReference type="HOGENOM" id="CLU_474132_0_0_1"/>
<feature type="compositionally biased region" description="Low complexity" evidence="1">
    <location>
        <begin position="314"/>
        <end position="331"/>
    </location>
</feature>
<protein>
    <submittedName>
        <fullName evidence="2">Uncharacterized protein</fullName>
    </submittedName>
</protein>
<evidence type="ECO:0000256" key="1">
    <source>
        <dbReference type="SAM" id="MobiDB-lite"/>
    </source>
</evidence>
<feature type="compositionally biased region" description="Low complexity" evidence="1">
    <location>
        <begin position="242"/>
        <end position="252"/>
    </location>
</feature>
<sequence>MSLKLVIMLEMTSTMVKVKARLTRLRHEVEAVTFLLCKAIFRLERKGEDVRNRVHCCIKGQVPLTQASVEERLDEVGVPIGSKTTRNGLLELLGKHIQRKRLRTDENRQRIKSATQKARARQSEISTLVPPNAPSSIPTVPLVTPASPPADEVQTPTTDFCKFNDSQLVDLLRTVGVDTGPLDRAQLITQCQAYHELIIIPADFYTNTNHSTTFQTSSAFTLEIPFGDSPPVQSTNNSQTNLPSTTPQQPSLTTVENLQSLEYSRLSDSIIEEGSPRQTSLALPRVTRSLPKEKVTKKKKKKNDQRILTAPDLSQTVSSSISTSDDTSIQIGGDGTRSEDLSHLSTRRTSRSSTVKTALGSTSSPALRAPSSNSSPKGSKSKPSSQASTSKGSRVSAIVRLEASAPLSLHPTTSQKGKGVDRGEVTCLTLDTQPKGLQDHTSSMSHSYGPSLSESTSQTPVPNFPSLEHGRLAYPRPKPTMLNSSSNSAKHKSNKHRSYDSGNANLKSACGHHDTPSSTKRPSRSTHMPEKPSSHAQTAPTTHSDVDETTGAQEWSIPELKRKVAEDAILIRQLRHQTNELSERSAVKDS</sequence>
<feature type="compositionally biased region" description="Polar residues" evidence="1">
    <location>
        <begin position="355"/>
        <end position="365"/>
    </location>
</feature>
<reference evidence="3" key="1">
    <citation type="journal article" date="2011" name="Proc. Natl. Acad. Sci. U.S.A.">
        <title>Obligate biotrophy features unraveled by the genomic analysis of rust fungi.</title>
        <authorList>
            <person name="Duplessis S."/>
            <person name="Cuomo C.A."/>
            <person name="Lin Y.-C."/>
            <person name="Aerts A."/>
            <person name="Tisserant E."/>
            <person name="Veneault-Fourrey C."/>
            <person name="Joly D.L."/>
            <person name="Hacquard S."/>
            <person name="Amselem J."/>
            <person name="Cantarel B.L."/>
            <person name="Chiu R."/>
            <person name="Coutinho P.M."/>
            <person name="Feau N."/>
            <person name="Field M."/>
            <person name="Frey P."/>
            <person name="Gelhaye E."/>
            <person name="Goldberg J."/>
            <person name="Grabherr M.G."/>
            <person name="Kodira C.D."/>
            <person name="Kohler A."/>
            <person name="Kuees U."/>
            <person name="Lindquist E.A."/>
            <person name="Lucas S.M."/>
            <person name="Mago R."/>
            <person name="Mauceli E."/>
            <person name="Morin E."/>
            <person name="Murat C."/>
            <person name="Pangilinan J.L."/>
            <person name="Park R."/>
            <person name="Pearson M."/>
            <person name="Quesneville H."/>
            <person name="Rouhier N."/>
            <person name="Sakthikumar S."/>
            <person name="Salamov A.A."/>
            <person name="Schmutz J."/>
            <person name="Selles B."/>
            <person name="Shapiro H."/>
            <person name="Tanguay P."/>
            <person name="Tuskan G.A."/>
            <person name="Henrissat B."/>
            <person name="Van de Peer Y."/>
            <person name="Rouze P."/>
            <person name="Ellis J.G."/>
            <person name="Dodds P.N."/>
            <person name="Schein J.E."/>
            <person name="Zhong S."/>
            <person name="Hamelin R.C."/>
            <person name="Grigoriev I.V."/>
            <person name="Szabo L.J."/>
            <person name="Martin F."/>
        </authorList>
    </citation>
    <scope>NUCLEOTIDE SEQUENCE [LARGE SCALE GENOMIC DNA]</scope>
    <source>
        <strain evidence="3">98AG31 / pathotype 3-4-7</strain>
    </source>
</reference>
<evidence type="ECO:0000313" key="3">
    <source>
        <dbReference type="Proteomes" id="UP000001072"/>
    </source>
</evidence>
<keyword evidence="3" id="KW-1185">Reference proteome</keyword>
<dbReference type="KEGG" id="mlr:MELLADRAFT_113389"/>
<dbReference type="Proteomes" id="UP000001072">
    <property type="component" value="Unassembled WGS sequence"/>
</dbReference>
<feature type="compositionally biased region" description="Polar residues" evidence="1">
    <location>
        <begin position="534"/>
        <end position="543"/>
    </location>
</feature>